<dbReference type="EMBL" id="NAEP01000056">
    <property type="protein sequence ID" value="PDQ34375.1"/>
    <property type="molecule type" value="Genomic_DNA"/>
</dbReference>
<evidence type="ECO:0000313" key="3">
    <source>
        <dbReference type="Proteomes" id="UP000219994"/>
    </source>
</evidence>
<accession>A0A2A6FNC2</accession>
<reference evidence="3" key="1">
    <citation type="submission" date="2017-03" db="EMBL/GenBank/DDBJ databases">
        <authorList>
            <person name="Lund M.B."/>
        </authorList>
    </citation>
    <scope>NUCLEOTIDE SEQUENCE [LARGE SCALE GENOMIC DNA]</scope>
</reference>
<evidence type="ECO:0000259" key="1">
    <source>
        <dbReference type="Pfam" id="PF17844"/>
    </source>
</evidence>
<dbReference type="Proteomes" id="UP000219994">
    <property type="component" value="Unassembled WGS sequence"/>
</dbReference>
<protein>
    <recommendedName>
        <fullName evidence="1">Bacterial SCP orthologue domain-containing protein</fullName>
    </recommendedName>
</protein>
<dbReference type="InterPro" id="IPR041629">
    <property type="entry name" value="SCP_3"/>
</dbReference>
<evidence type="ECO:0000313" key="2">
    <source>
        <dbReference type="EMBL" id="PDQ34375.1"/>
    </source>
</evidence>
<dbReference type="Gene3D" id="3.30.1050.40">
    <property type="match status" value="1"/>
</dbReference>
<dbReference type="AlphaFoldDB" id="A0A2A6FNC2"/>
<name>A0A2A6FNC2_9MICO</name>
<comment type="caution">
    <text evidence="2">The sequence shown here is derived from an EMBL/GenBank/DDBJ whole genome shotgun (WGS) entry which is preliminary data.</text>
</comment>
<sequence>MARAKIAHSEGLAAVTAWRESVANGDASVSVPGLASGPAPGSGVVPAPALRTGTLALAVRYTLQTIAERSPGATVEVRVPPYGAAQCVAGPRHTRGTPPNIVETDATTWLCLVTGSLSWADAVAAGRVHASGQRADLSELLPLAE</sequence>
<dbReference type="InterPro" id="IPR036527">
    <property type="entry name" value="SCP2_sterol-bd_dom_sf"/>
</dbReference>
<dbReference type="Pfam" id="PF17844">
    <property type="entry name" value="SCP_3"/>
    <property type="match status" value="1"/>
</dbReference>
<organism evidence="2 3">
    <name type="scientific">Candidatus Lumbricidiphila eiseniae</name>
    <dbReference type="NCBI Taxonomy" id="1969409"/>
    <lineage>
        <taxon>Bacteria</taxon>
        <taxon>Bacillati</taxon>
        <taxon>Actinomycetota</taxon>
        <taxon>Actinomycetes</taxon>
        <taxon>Micrococcales</taxon>
        <taxon>Microbacteriaceae</taxon>
        <taxon>Candidatus Lumbricidiphila</taxon>
    </lineage>
</organism>
<dbReference type="SUPFAM" id="SSF55718">
    <property type="entry name" value="SCP-like"/>
    <property type="match status" value="1"/>
</dbReference>
<proteinExistence type="predicted"/>
<gene>
    <name evidence="2" type="ORF">B5766_12095</name>
</gene>
<feature type="domain" description="Bacterial SCP orthologue" evidence="1">
    <location>
        <begin position="54"/>
        <end position="143"/>
    </location>
</feature>